<organism evidence="3">
    <name type="scientific">Volvox carteri f. nagariensis</name>
    <dbReference type="NCBI Taxonomy" id="3068"/>
    <lineage>
        <taxon>Eukaryota</taxon>
        <taxon>Viridiplantae</taxon>
        <taxon>Chlorophyta</taxon>
        <taxon>core chlorophytes</taxon>
        <taxon>Chlorophyceae</taxon>
        <taxon>CS clade</taxon>
        <taxon>Chlamydomonadales</taxon>
        <taxon>Volvocaceae</taxon>
        <taxon>Volvox</taxon>
    </lineage>
</organism>
<feature type="region of interest" description="Disordered" evidence="1">
    <location>
        <begin position="371"/>
        <end position="393"/>
    </location>
</feature>
<dbReference type="OrthoDB" id="563018at2759"/>
<evidence type="ECO:0000256" key="1">
    <source>
        <dbReference type="SAM" id="MobiDB-lite"/>
    </source>
</evidence>
<keyword evidence="3" id="KW-1185">Reference proteome</keyword>
<dbReference type="Proteomes" id="UP000001058">
    <property type="component" value="Unassembled WGS sequence"/>
</dbReference>
<accession>D8UG94</accession>
<name>D8UG94_VOLCA</name>
<feature type="compositionally biased region" description="Gly residues" evidence="1">
    <location>
        <begin position="1296"/>
        <end position="1308"/>
    </location>
</feature>
<evidence type="ECO:0000313" key="3">
    <source>
        <dbReference type="Proteomes" id="UP000001058"/>
    </source>
</evidence>
<dbReference type="InParanoid" id="D8UG94"/>
<feature type="compositionally biased region" description="Low complexity" evidence="1">
    <location>
        <begin position="1174"/>
        <end position="1184"/>
    </location>
</feature>
<evidence type="ECO:0000313" key="2">
    <source>
        <dbReference type="EMBL" id="EFJ41221.1"/>
    </source>
</evidence>
<feature type="compositionally biased region" description="Low complexity" evidence="1">
    <location>
        <begin position="1155"/>
        <end position="1167"/>
    </location>
</feature>
<feature type="compositionally biased region" description="Basic and acidic residues" evidence="1">
    <location>
        <begin position="569"/>
        <end position="583"/>
    </location>
</feature>
<dbReference type="EMBL" id="GL378398">
    <property type="protein sequence ID" value="EFJ41221.1"/>
    <property type="molecule type" value="Genomic_DNA"/>
</dbReference>
<feature type="region of interest" description="Disordered" evidence="1">
    <location>
        <begin position="1155"/>
        <end position="1196"/>
    </location>
</feature>
<feature type="region of interest" description="Disordered" evidence="1">
    <location>
        <begin position="1296"/>
        <end position="1330"/>
    </location>
</feature>
<reference evidence="2 3" key="1">
    <citation type="journal article" date="2010" name="Science">
        <title>Genomic analysis of organismal complexity in the multicellular green alga Volvox carteri.</title>
        <authorList>
            <person name="Prochnik S.E."/>
            <person name="Umen J."/>
            <person name="Nedelcu A.M."/>
            <person name="Hallmann A."/>
            <person name="Miller S.M."/>
            <person name="Nishii I."/>
            <person name="Ferris P."/>
            <person name="Kuo A."/>
            <person name="Mitros T."/>
            <person name="Fritz-Laylin L.K."/>
            <person name="Hellsten U."/>
            <person name="Chapman J."/>
            <person name="Simakov O."/>
            <person name="Rensing S.A."/>
            <person name="Terry A."/>
            <person name="Pangilinan J."/>
            <person name="Kapitonov V."/>
            <person name="Jurka J."/>
            <person name="Salamov A."/>
            <person name="Shapiro H."/>
            <person name="Schmutz J."/>
            <person name="Grimwood J."/>
            <person name="Lindquist E."/>
            <person name="Lucas S."/>
            <person name="Grigoriev I.V."/>
            <person name="Schmitt R."/>
            <person name="Kirk D."/>
            <person name="Rokhsar D.S."/>
        </authorList>
    </citation>
    <scope>NUCLEOTIDE SEQUENCE [LARGE SCALE GENOMIC DNA]</scope>
    <source>
        <strain evidence="3">f. Nagariensis / Eve</strain>
    </source>
</reference>
<dbReference type="KEGG" id="vcn:VOLCADRAFT_98773"/>
<protein>
    <submittedName>
        <fullName evidence="2">Uncharacterized protein</fullName>
    </submittedName>
</protein>
<feature type="region of interest" description="Disordered" evidence="1">
    <location>
        <begin position="1444"/>
        <end position="1468"/>
    </location>
</feature>
<dbReference type="RefSeq" id="XP_002957672.1">
    <property type="nucleotide sequence ID" value="XM_002957626.1"/>
</dbReference>
<gene>
    <name evidence="2" type="ORF">VOLCADRAFT_98773</name>
</gene>
<dbReference type="GeneID" id="9627123"/>
<feature type="region of interest" description="Disordered" evidence="1">
    <location>
        <begin position="1527"/>
        <end position="1549"/>
    </location>
</feature>
<feature type="region of interest" description="Disordered" evidence="1">
    <location>
        <begin position="569"/>
        <end position="589"/>
    </location>
</feature>
<proteinExistence type="predicted"/>
<sequence>MTPRSVAAVQSSRAMSAAAAALTCVDDFPFLEPSTPYCPSASDLGAPFKAYGSACAFDYAVSAARELGLLNEDIEARLSCNNPSNSVRLGLRALHYATRDFPADQPTKEREMAFMVFNSPDAIDFLRHRALADNAAGTCGRKVYDPWVSGIDEKSADVECGVSLFRRGMALRDAYTKAAVAAWSRLDESFREHLKLRRFVFCEACGPPQPSKLIEALRYLRPSLLTRDPGKWDVMVEGVSRGDSACALVRPLVSELKQAQRVLELAVKGVLLLHDSGVQDEHLEPLSCAVLALLVLMLHTEPEQLLEHGGSMGSSSWGRTAGKVPNELELAVAALHNSVRDAALANKPYRHISPAQLYDVVCTTPFTDLGADARDSRSADPQGGRGDDDSYRTEVQPYSQQHIRAMLFALAPDRFVKSLADAVMIRAFAAAGPQWNQSREVVEAMHDALAARELVAVRRDGSYTYGLGSISGISGGNDEAEELQNFGSTLGFERRTAAAAGIGGSSFPSRSSAAVAAQGPAFRVPTAAAATDGSLPVQQDARGIYDMLYLASLYGAKMSAEAVVAAEAGRGEADRHQRQHQREPSSVTNASGVAIASVLPVVARALSRLRRLGLLTDEAPVGDGPEAGITLRRLLRCGVEVAAAAARQCEAAGGGGGVLLAEGPRRLHRQRLVGLVDEASLSAGALVQDIERSYEGRRGEVGCRVASIGGGKGGGGSGNHGSSNLRALVEGLRPGLLAAHPATWGELLRRAEVEGEAAEADAEDEAWSQDKIVEPSVVHTGIFGLIALDGQELPLQLLGVSYCVVVGAVFYHDMERCGSGGLEAAESRLPEHCRQANLLFRWMHFVPSVLDTKPEPGWTSGDLPVVAAATTTTPPSYLSHVRSNDELQVALQKRLLSSVASFTILPYNIMVLMVAYMTEWGLEHWRRRQQPIWRPAGGMAALWPRRLTAAAAGSKERLTAAVEEEEQEKGRFELYGPSFGVVCWGMGELAVGGRARRWREGSALSPWGSSDEEIDFAAGGSDERLFDVAGFGDFDDGFDDRFGRSGGGGGGGSDIELEFVELLDSPAEGVIAGAPTVLWKDANGEGLAWASGARQQQQRCLEEPAGAASNGTGVRSNLMFVAEGGVQVTTRLLSGNEVIAREVVPLGDRPYAAGDAGSGTSAAAASGSGNGIWRSGSSSGPLGRPRGGVESDGGRRTGWLGSAAATAASWPEPASATAAIATVSQPGLLFTGCSLVEALPAVFLCDSIAHGRSSGGDVAVEGVEAAALLFLVLIHMKEVLKGKDFLLHFSDARGQGTSGRGSTAGGGSSSRPVVASAASSGGPKGMKGSTGAQAAAATSLPAVLSLSCCVREGHWYRDLRDLGPHQDGREPQHVTISMYSKVAQQLKVVRKALLDEKAGVFMLRTQGMEGLKRAIQLAMQVCTDMRAAHRDLILEPVSVWFPERDQEGGDVPNNSSSSRGDGGSNRDRREEALVALREGMERFLGGMQCLMTSRRYGFDDEAIGRDVEVAEAALGWLWEQLTGGSGRNGGGGGSGAASAMGASGSGSNGGIGGATSACKDMCFCLLLAECVRGRPGELMSHWRGRDMTGLGAKRQLEKTMMMPTV</sequence>
<feature type="compositionally biased region" description="Low complexity" evidence="1">
    <location>
        <begin position="1309"/>
        <end position="1330"/>
    </location>
</feature>